<dbReference type="PROSITE" id="PS50304">
    <property type="entry name" value="TUDOR"/>
    <property type="match status" value="1"/>
</dbReference>
<dbReference type="PANTHER" id="PTHR37827:SF1">
    <property type="entry name" value="HNH DOMAIN-CONTAINING PROTEIN"/>
    <property type="match status" value="1"/>
</dbReference>
<feature type="domain" description="Tudor" evidence="1">
    <location>
        <begin position="116"/>
        <end position="177"/>
    </location>
</feature>
<gene>
    <name evidence="2" type="ORF">ACHHYP_15251</name>
</gene>
<accession>A0A1V9YB75</accession>
<evidence type="ECO:0000259" key="1">
    <source>
        <dbReference type="PROSITE" id="PS50304"/>
    </source>
</evidence>
<dbReference type="Proteomes" id="UP000243579">
    <property type="component" value="Unassembled WGS sequence"/>
</dbReference>
<reference evidence="2 3" key="1">
    <citation type="journal article" date="2014" name="Genome Biol. Evol.">
        <title>The secreted proteins of Achlya hypogyna and Thraustotheca clavata identify the ancestral oomycete secretome and reveal gene acquisitions by horizontal gene transfer.</title>
        <authorList>
            <person name="Misner I."/>
            <person name="Blouin N."/>
            <person name="Leonard G."/>
            <person name="Richards T.A."/>
            <person name="Lane C.E."/>
        </authorList>
    </citation>
    <scope>NUCLEOTIDE SEQUENCE [LARGE SCALE GENOMIC DNA]</scope>
    <source>
        <strain evidence="2 3">ATCC 48635</strain>
    </source>
</reference>
<dbReference type="OrthoDB" id="4850648at2759"/>
<dbReference type="Gene3D" id="2.30.30.140">
    <property type="match status" value="1"/>
</dbReference>
<name>A0A1V9YB75_ACHHY</name>
<comment type="caution">
    <text evidence="2">The sequence shown here is derived from an EMBL/GenBank/DDBJ whole genome shotgun (WGS) entry which is preliminary data.</text>
</comment>
<dbReference type="SUPFAM" id="SSF63748">
    <property type="entry name" value="Tudor/PWWP/MBT"/>
    <property type="match status" value="1"/>
</dbReference>
<evidence type="ECO:0000313" key="2">
    <source>
        <dbReference type="EMBL" id="OQR82985.1"/>
    </source>
</evidence>
<evidence type="ECO:0000313" key="3">
    <source>
        <dbReference type="Proteomes" id="UP000243579"/>
    </source>
</evidence>
<organism evidence="2 3">
    <name type="scientific">Achlya hypogyna</name>
    <name type="common">Oomycete</name>
    <name type="synonym">Protoachlya hypogyna</name>
    <dbReference type="NCBI Taxonomy" id="1202772"/>
    <lineage>
        <taxon>Eukaryota</taxon>
        <taxon>Sar</taxon>
        <taxon>Stramenopiles</taxon>
        <taxon>Oomycota</taxon>
        <taxon>Saprolegniomycetes</taxon>
        <taxon>Saprolegniales</taxon>
        <taxon>Achlyaceae</taxon>
        <taxon>Achlya</taxon>
    </lineage>
</organism>
<dbReference type="InterPro" id="IPR002999">
    <property type="entry name" value="Tudor"/>
</dbReference>
<protein>
    <recommendedName>
        <fullName evidence="1">Tudor domain-containing protein</fullName>
    </recommendedName>
</protein>
<dbReference type="EMBL" id="JNBR01002405">
    <property type="protein sequence ID" value="OQR82985.1"/>
    <property type="molecule type" value="Genomic_DNA"/>
</dbReference>
<keyword evidence="3" id="KW-1185">Reference proteome</keyword>
<sequence>MNEDTQLKVEAALHAHFVDAKIDESIADYTVELILAAWEETFTTAMTKPRKKKAPPMEPATALWDCLASAIDETLMDAQPTLHLEKDADIRALVSTTTSAVHEAIYPPPPPESESEFHVGASCLAILEEDDDWHEAEITSVEHVASSKTLLVSFVEFDKVQEVPLSLVVLPDDIADDGDETYAGCAMCARPMNLTAHHLIPRQCHARHLKLGFSRDFLNRTIWICRQCHSKIHSTEDNKSLAAHYNTLEKLLAHESIAKYVKYAAKQKARVRPRGQKQR</sequence>
<proteinExistence type="predicted"/>
<dbReference type="AlphaFoldDB" id="A0A1V9YB75"/>
<dbReference type="PANTHER" id="PTHR37827">
    <property type="entry name" value="TUDOR DOMAIN-CONTAINING PROTEIN"/>
    <property type="match status" value="1"/>
</dbReference>
<dbReference type="STRING" id="1202772.A0A1V9YB75"/>